<dbReference type="EC" id="2.7.4.3" evidence="10"/>
<reference evidence="11 12" key="1">
    <citation type="journal article" date="2018" name="Biotechnol. Adv.">
        <title>Improved genomic resources and new bioinformatic workflow for the carcinogenic parasite Clonorchis sinensis: Biotechnological implications.</title>
        <authorList>
            <person name="Wang D."/>
            <person name="Korhonen P.K."/>
            <person name="Gasser R.B."/>
            <person name="Young N.D."/>
        </authorList>
    </citation>
    <scope>NUCLEOTIDE SEQUENCE [LARGE SCALE GENOMIC DNA]</scope>
    <source>
        <strain evidence="11">Cs-k2</strain>
    </source>
</reference>
<dbReference type="Pfam" id="PF13238">
    <property type="entry name" value="AAA_18"/>
    <property type="match status" value="1"/>
</dbReference>
<comment type="catalytic activity">
    <reaction evidence="1 10">
        <text>AMP + ATP = 2 ADP</text>
        <dbReference type="Rhea" id="RHEA:12973"/>
        <dbReference type="ChEBI" id="CHEBI:30616"/>
        <dbReference type="ChEBI" id="CHEBI:456215"/>
        <dbReference type="ChEBI" id="CHEBI:456216"/>
        <dbReference type="EC" id="2.7.4.3"/>
    </reaction>
</comment>
<dbReference type="FunFam" id="3.40.50.300:FF:000372">
    <property type="entry name" value="Adenylate kinase isoenzyme 6 homolog"/>
    <property type="match status" value="1"/>
</dbReference>
<evidence type="ECO:0000256" key="1">
    <source>
        <dbReference type="ARBA" id="ARBA00000582"/>
    </source>
</evidence>
<accession>A0A8T1MNL9</accession>
<protein>
    <recommendedName>
        <fullName evidence="10">Adenylate kinase isoenzyme 6 homolog</fullName>
        <shortName evidence="10">AK6</shortName>
        <ecNumber evidence="10">2.7.4.3</ecNumber>
    </recommendedName>
    <alternativeName>
        <fullName evidence="10">Dual activity adenylate kinase/ATPase</fullName>
        <shortName evidence="10">AK/ATPase</shortName>
    </alternativeName>
</protein>
<dbReference type="PANTHER" id="PTHR12595">
    <property type="entry name" value="POS9-ACTIVATING FACTOR FAP7-RELATED"/>
    <property type="match status" value="1"/>
</dbReference>
<keyword evidence="6 10" id="KW-0547">Nucleotide-binding</keyword>
<evidence type="ECO:0000256" key="9">
    <source>
        <dbReference type="ARBA" id="ARBA00023242"/>
    </source>
</evidence>
<sequence length="174" mass="20092">MTRLSPNLLITGTPGTGKTALATLVSDRLKFNFLSVNDVAKHHQLYDGYDDKNDCHILDEDAIVDKLEDYMARGGQVVEYHSCDFFPERWFDAVFVLRTDNSILYPRLASRGYSSDKISDLIHCEIVQVILDEARESYAENIVYELQNNTWEDQEHNVARICEWVTEWCKTHVS</sequence>
<dbReference type="EMBL" id="NIRI02000042">
    <property type="protein sequence ID" value="KAG5450538.1"/>
    <property type="molecule type" value="Genomic_DNA"/>
</dbReference>
<keyword evidence="5 10" id="KW-0808">Transferase</keyword>
<evidence type="ECO:0000256" key="10">
    <source>
        <dbReference type="HAMAP-Rule" id="MF_03173"/>
    </source>
</evidence>
<feature type="binding site" evidence="10">
    <location>
        <position position="18"/>
    </location>
    <ligand>
        <name>ATP</name>
        <dbReference type="ChEBI" id="CHEBI:30616"/>
    </ligand>
</feature>
<dbReference type="GO" id="GO:0016887">
    <property type="term" value="F:ATP hydrolysis activity"/>
    <property type="evidence" value="ECO:0007669"/>
    <property type="project" value="UniProtKB-UniRule"/>
</dbReference>
<keyword evidence="3 10" id="KW-0690">Ribosome biogenesis</keyword>
<dbReference type="Gene3D" id="3.40.50.300">
    <property type="entry name" value="P-loop containing nucleotide triphosphate hydrolases"/>
    <property type="match status" value="1"/>
</dbReference>
<dbReference type="GO" id="GO:0006364">
    <property type="term" value="P:rRNA processing"/>
    <property type="evidence" value="ECO:0007669"/>
    <property type="project" value="UniProtKB-KW"/>
</dbReference>
<evidence type="ECO:0000256" key="8">
    <source>
        <dbReference type="ARBA" id="ARBA00022840"/>
    </source>
</evidence>
<feature type="binding site" evidence="10">
    <location>
        <position position="15"/>
    </location>
    <ligand>
        <name>ATP</name>
        <dbReference type="ChEBI" id="CHEBI:30616"/>
    </ligand>
</feature>
<proteinExistence type="inferred from homology"/>
<evidence type="ECO:0000313" key="12">
    <source>
        <dbReference type="Proteomes" id="UP000286415"/>
    </source>
</evidence>
<evidence type="ECO:0000256" key="6">
    <source>
        <dbReference type="ARBA" id="ARBA00022741"/>
    </source>
</evidence>
<comment type="similarity">
    <text evidence="10">Belongs to the adenylate kinase family. AK6 subfamily.</text>
</comment>
<keyword evidence="8 10" id="KW-0067">ATP-binding</keyword>
<dbReference type="OrthoDB" id="10251185at2759"/>
<evidence type="ECO:0000256" key="2">
    <source>
        <dbReference type="ARBA" id="ARBA00022490"/>
    </source>
</evidence>
<dbReference type="InterPro" id="IPR027417">
    <property type="entry name" value="P-loop_NTPase"/>
</dbReference>
<organism evidence="11 12">
    <name type="scientific">Clonorchis sinensis</name>
    <name type="common">Chinese liver fluke</name>
    <dbReference type="NCBI Taxonomy" id="79923"/>
    <lineage>
        <taxon>Eukaryota</taxon>
        <taxon>Metazoa</taxon>
        <taxon>Spiralia</taxon>
        <taxon>Lophotrochozoa</taxon>
        <taxon>Platyhelminthes</taxon>
        <taxon>Trematoda</taxon>
        <taxon>Digenea</taxon>
        <taxon>Opisthorchiida</taxon>
        <taxon>Opisthorchiata</taxon>
        <taxon>Opisthorchiidae</taxon>
        <taxon>Clonorchis</taxon>
    </lineage>
</organism>
<comment type="subunit">
    <text evidence="10">Monomer and homodimer. Interacts with small ribosomal subunit protein uS11. Not a structural component of 43S pre-ribosomes, but transiently interacts with them by binding to uS11.</text>
</comment>
<feature type="binding site" evidence="10">
    <location>
        <position position="17"/>
    </location>
    <ligand>
        <name>ATP</name>
        <dbReference type="ChEBI" id="CHEBI:30616"/>
    </ligand>
</feature>
<dbReference type="SUPFAM" id="SSF52540">
    <property type="entry name" value="P-loop containing nucleoside triphosphate hydrolases"/>
    <property type="match status" value="1"/>
</dbReference>
<comment type="subcellular location">
    <subcellularLocation>
        <location evidence="10">Cytoplasm</location>
    </subcellularLocation>
    <subcellularLocation>
        <location evidence="10">Nucleus</location>
    </subcellularLocation>
</comment>
<feature type="region of interest" description="LID" evidence="10">
    <location>
        <begin position="110"/>
        <end position="120"/>
    </location>
</feature>
<dbReference type="GO" id="GO:0005737">
    <property type="term" value="C:cytoplasm"/>
    <property type="evidence" value="ECO:0007669"/>
    <property type="project" value="UniProtKB-SubCell"/>
</dbReference>
<gene>
    <name evidence="11" type="ORF">CSKR_101703</name>
</gene>
<evidence type="ECO:0000256" key="7">
    <source>
        <dbReference type="ARBA" id="ARBA00022777"/>
    </source>
</evidence>
<evidence type="ECO:0000256" key="4">
    <source>
        <dbReference type="ARBA" id="ARBA00022552"/>
    </source>
</evidence>
<keyword evidence="2 10" id="KW-0963">Cytoplasm</keyword>
<dbReference type="GO" id="GO:0005524">
    <property type="term" value="F:ATP binding"/>
    <property type="evidence" value="ECO:0007669"/>
    <property type="project" value="UniProtKB-KW"/>
</dbReference>
<comment type="function">
    <text evidence="10">Broad-specificity nucleoside monophosphate (NMP) kinase that catalyzes the reversible transfer of the terminal phosphate group between nucleoside triphosphates and monophosphates. Has also ATPase activity. Involved in the late cytoplasmic maturation steps of the 40S ribosomal particles, specifically 18S rRNA maturation. While NMP activity is not required for ribosome maturation, ATPase activity is. Associates transiently with small ribosomal subunit protein uS11. ATP hydrolysis breaks the interaction with uS11. May temporarily remove uS11 from the ribosome to enable a conformational change of the ribosomal RNA that is needed for the final maturation step of the small ribosomal subunit. Its NMP activity may have a role in nuclear energy homeostasis.</text>
</comment>
<dbReference type="Proteomes" id="UP000286415">
    <property type="component" value="Unassembled WGS sequence"/>
</dbReference>
<dbReference type="GO" id="GO:0042274">
    <property type="term" value="P:ribosomal small subunit biogenesis"/>
    <property type="evidence" value="ECO:0007669"/>
    <property type="project" value="UniProtKB-UniRule"/>
</dbReference>
<evidence type="ECO:0000313" key="11">
    <source>
        <dbReference type="EMBL" id="KAG5450538.1"/>
    </source>
</evidence>
<keyword evidence="12" id="KW-1185">Reference proteome</keyword>
<keyword evidence="4 10" id="KW-0698">rRNA processing</keyword>
<keyword evidence="7 10" id="KW-0418">Kinase</keyword>
<dbReference type="GO" id="GO:0004017">
    <property type="term" value="F:AMP kinase activity"/>
    <property type="evidence" value="ECO:0007669"/>
    <property type="project" value="UniProtKB-UniRule"/>
</dbReference>
<keyword evidence="9 10" id="KW-0539">Nucleus</keyword>
<comment type="caution">
    <text evidence="11">The sequence shown here is derived from an EMBL/GenBank/DDBJ whole genome shotgun (WGS) entry which is preliminary data.</text>
</comment>
<dbReference type="HAMAP" id="MF_00039">
    <property type="entry name" value="Adenylate_kinase_AK6"/>
    <property type="match status" value="1"/>
</dbReference>
<dbReference type="PANTHER" id="PTHR12595:SF0">
    <property type="entry name" value="ADENYLATE KINASE ISOENZYME 6"/>
    <property type="match status" value="1"/>
</dbReference>
<feature type="region of interest" description="NMPbind" evidence="10">
    <location>
        <begin position="35"/>
        <end position="58"/>
    </location>
</feature>
<dbReference type="GO" id="GO:0005634">
    <property type="term" value="C:nucleus"/>
    <property type="evidence" value="ECO:0007669"/>
    <property type="project" value="UniProtKB-SubCell"/>
</dbReference>
<evidence type="ECO:0000256" key="3">
    <source>
        <dbReference type="ARBA" id="ARBA00022517"/>
    </source>
</evidence>
<dbReference type="InterPro" id="IPR020618">
    <property type="entry name" value="Adenyl_kinase_AK6"/>
</dbReference>
<evidence type="ECO:0000256" key="5">
    <source>
        <dbReference type="ARBA" id="ARBA00022679"/>
    </source>
</evidence>
<feature type="binding site" evidence="10">
    <location>
        <position position="19"/>
    </location>
    <ligand>
        <name>ATP</name>
        <dbReference type="ChEBI" id="CHEBI:30616"/>
    </ligand>
</feature>
<reference evidence="11 12" key="2">
    <citation type="journal article" date="2021" name="Genomics">
        <title>High-quality reference genome for Clonorchis sinensis.</title>
        <authorList>
            <person name="Young N.D."/>
            <person name="Stroehlein A.J."/>
            <person name="Kinkar L."/>
            <person name="Wang T."/>
            <person name="Sohn W.M."/>
            <person name="Chang B.C.H."/>
            <person name="Kaur P."/>
            <person name="Weisz D."/>
            <person name="Dudchenko O."/>
            <person name="Aiden E.L."/>
            <person name="Korhonen P.K."/>
            <person name="Gasser R.B."/>
        </authorList>
    </citation>
    <scope>NUCLEOTIDE SEQUENCE [LARGE SCALE GENOMIC DNA]</scope>
    <source>
        <strain evidence="11">Cs-k2</strain>
    </source>
</reference>
<dbReference type="AlphaFoldDB" id="A0A8T1MNL9"/>
<comment type="caution">
    <text evidence="10">Lacks conserved residue(s) required for the propagation of feature annotation.</text>
</comment>
<comment type="catalytic activity">
    <reaction evidence="10">
        <text>ATP + H2O = ADP + phosphate + H(+)</text>
        <dbReference type="Rhea" id="RHEA:13065"/>
        <dbReference type="ChEBI" id="CHEBI:15377"/>
        <dbReference type="ChEBI" id="CHEBI:15378"/>
        <dbReference type="ChEBI" id="CHEBI:30616"/>
        <dbReference type="ChEBI" id="CHEBI:43474"/>
        <dbReference type="ChEBI" id="CHEBI:456216"/>
    </reaction>
</comment>
<name>A0A8T1MNL9_CLOSI</name>
<feature type="binding site" evidence="10">
    <location>
        <position position="111"/>
    </location>
    <ligand>
        <name>ATP</name>
        <dbReference type="ChEBI" id="CHEBI:30616"/>
    </ligand>
</feature>